<evidence type="ECO:0000313" key="3">
    <source>
        <dbReference type="EMBL" id="CRK98440.1"/>
    </source>
</evidence>
<dbReference type="GO" id="GO:0071539">
    <property type="term" value="P:protein localization to centrosome"/>
    <property type="evidence" value="ECO:0007669"/>
    <property type="project" value="TreeGrafter"/>
</dbReference>
<feature type="domain" description="C2" evidence="2">
    <location>
        <begin position="451"/>
        <end position="621"/>
    </location>
</feature>
<dbReference type="GO" id="GO:0005814">
    <property type="term" value="C:centriole"/>
    <property type="evidence" value="ECO:0007669"/>
    <property type="project" value="TreeGrafter"/>
</dbReference>
<dbReference type="InterPro" id="IPR000008">
    <property type="entry name" value="C2_dom"/>
</dbReference>
<dbReference type="GO" id="GO:0034451">
    <property type="term" value="C:centriolar satellite"/>
    <property type="evidence" value="ECO:0007669"/>
    <property type="project" value="TreeGrafter"/>
</dbReference>
<feature type="compositionally biased region" description="Basic and acidic residues" evidence="1">
    <location>
        <begin position="141"/>
        <end position="153"/>
    </location>
</feature>
<dbReference type="CDD" id="cd00030">
    <property type="entry name" value="C2"/>
    <property type="match status" value="1"/>
</dbReference>
<dbReference type="SUPFAM" id="SSF49562">
    <property type="entry name" value="C2 domain (Calcium/lipid-binding domain, CaLB)"/>
    <property type="match status" value="2"/>
</dbReference>
<dbReference type="PANTHER" id="PTHR21254:SF1">
    <property type="entry name" value="C2 DOMAIN-CONTAINING PROTEIN 3"/>
    <property type="match status" value="1"/>
</dbReference>
<gene>
    <name evidence="3" type="ORF">CLUMA_CG011797</name>
</gene>
<dbReference type="AlphaFoldDB" id="A0A1J1IE07"/>
<feature type="region of interest" description="Disordered" evidence="1">
    <location>
        <begin position="439"/>
        <end position="466"/>
    </location>
</feature>
<dbReference type="OrthoDB" id="79771at2759"/>
<protein>
    <submittedName>
        <fullName evidence="3">CLUMA_CG011797, isoform A</fullName>
    </submittedName>
</protein>
<dbReference type="Proteomes" id="UP000183832">
    <property type="component" value="Unassembled WGS sequence"/>
</dbReference>
<dbReference type="PANTHER" id="PTHR21254">
    <property type="entry name" value="C2 DOMAIN-CONTAINING PROTEIN 3"/>
    <property type="match status" value="1"/>
</dbReference>
<evidence type="ECO:0000313" key="4">
    <source>
        <dbReference type="Proteomes" id="UP000183832"/>
    </source>
</evidence>
<dbReference type="GO" id="GO:0060271">
    <property type="term" value="P:cilium assembly"/>
    <property type="evidence" value="ECO:0007669"/>
    <property type="project" value="TreeGrafter"/>
</dbReference>
<feature type="compositionally biased region" description="Polar residues" evidence="1">
    <location>
        <begin position="155"/>
        <end position="171"/>
    </location>
</feature>
<dbReference type="EMBL" id="CVRI01000047">
    <property type="protein sequence ID" value="CRK98440.1"/>
    <property type="molecule type" value="Genomic_DNA"/>
</dbReference>
<proteinExistence type="predicted"/>
<feature type="compositionally biased region" description="Basic residues" evidence="1">
    <location>
        <begin position="491"/>
        <end position="500"/>
    </location>
</feature>
<dbReference type="InterPro" id="IPR035892">
    <property type="entry name" value="C2_domain_sf"/>
</dbReference>
<dbReference type="STRING" id="568069.A0A1J1IE07"/>
<dbReference type="Gene3D" id="2.60.40.150">
    <property type="entry name" value="C2 domain"/>
    <property type="match status" value="2"/>
</dbReference>
<sequence length="882" mass="99543">MSLETYLRISFNKEIIQRINLPSDQNTFVNFGFCVKSIELQSLAFFVGFTRINFSDIIRSNGTFHKSCLIVNESDLKVGCFNVKLELGINELHFGKHLMDALYGHKENISISLSNNQDFVPQNKPVTLIHQNVQTQTHPSHSNDDCDADRDYGNKNLQTDKSSANKNRNNLNFDIESDEKDSQMVDVGKENSNLRTKVYRGLLFIEGLRNVKDQLQSEYFITYDGFWNECQESTESYDSFTFNYLKQFPVICDDSFLKKVQNNHLELKLWEKTSRSEKWLGSTRVPLHQFYIAFRDVAMIEHLSTNQLPIISIDTWCNFISPLSSELFCQGKVLLAIGNENQIEYFKLMRNLHNLPLPVRNKSAAVQVDSNIQIKNKLSAFIESLSQKLPEPSVTNNHFQKNSAVSSSAASSSSLSSRNQPELRKTSELLETLQKALAQPPPNVNFTTPPSAAVHQQHVESDSSSGSISQNIIKMLVSIEHATHLPEVVIKKKHNRRKNKNSSAPQRTEFEPSTYATFETSLERINENLLPENVVKSHEGFVHCTKVVKSSCDPQWNQEFNVQLPLDILMNPQKRFVVKVWRKVAQDSEMKAAPFEDAVIGFSAVDLSVLMTGLPVLSGYYNIMDFSGRCNGQIKLSFKPLDDLLQYQDSSTSLPIMQSLMHPLNIDVGSSDDGSNLLSRTLKRKFTELDEITQRLKARLFDVTGDENFDPEDEFERDLNTAVDEMDEDEGNQQDFAWLKQNPIEMQLNALLDSQPSTSKGFVEKSPILPAQREVSGCSSDNPPHMGIDQLLKKYDLDTLINPNIFKNILDPTLANSDSTPTLNPQPINVDVSGDSGDTTVSSILSNDQVQTIQKAFQKASLAEGSESSSRKDPDGENNFSE</sequence>
<dbReference type="PROSITE" id="PS50004">
    <property type="entry name" value="C2"/>
    <property type="match status" value="1"/>
</dbReference>
<feature type="region of interest" description="Disordered" evidence="1">
    <location>
        <begin position="392"/>
        <end position="424"/>
    </location>
</feature>
<feature type="compositionally biased region" description="Low complexity" evidence="1">
    <location>
        <begin position="403"/>
        <end position="417"/>
    </location>
</feature>
<feature type="region of interest" description="Disordered" evidence="1">
    <location>
        <begin position="133"/>
        <end position="171"/>
    </location>
</feature>
<accession>A0A1J1IE07</accession>
<reference evidence="3 4" key="1">
    <citation type="submission" date="2015-04" db="EMBL/GenBank/DDBJ databases">
        <authorList>
            <person name="Syromyatnikov M.Y."/>
            <person name="Popov V.N."/>
        </authorList>
    </citation>
    <scope>NUCLEOTIDE SEQUENCE [LARGE SCALE GENOMIC DNA]</scope>
</reference>
<name>A0A1J1IE07_9DIPT</name>
<dbReference type="Pfam" id="PF00168">
    <property type="entry name" value="C2"/>
    <property type="match status" value="1"/>
</dbReference>
<evidence type="ECO:0000259" key="2">
    <source>
        <dbReference type="PROSITE" id="PS50004"/>
    </source>
</evidence>
<feature type="region of interest" description="Disordered" evidence="1">
    <location>
        <begin position="491"/>
        <end position="513"/>
    </location>
</feature>
<organism evidence="3 4">
    <name type="scientific">Clunio marinus</name>
    <dbReference type="NCBI Taxonomy" id="568069"/>
    <lineage>
        <taxon>Eukaryota</taxon>
        <taxon>Metazoa</taxon>
        <taxon>Ecdysozoa</taxon>
        <taxon>Arthropoda</taxon>
        <taxon>Hexapoda</taxon>
        <taxon>Insecta</taxon>
        <taxon>Pterygota</taxon>
        <taxon>Neoptera</taxon>
        <taxon>Endopterygota</taxon>
        <taxon>Diptera</taxon>
        <taxon>Nematocera</taxon>
        <taxon>Chironomoidea</taxon>
        <taxon>Chironomidae</taxon>
        <taxon>Clunio</taxon>
    </lineage>
</organism>
<evidence type="ECO:0000256" key="1">
    <source>
        <dbReference type="SAM" id="MobiDB-lite"/>
    </source>
</evidence>
<feature type="region of interest" description="Disordered" evidence="1">
    <location>
        <begin position="856"/>
        <end position="882"/>
    </location>
</feature>
<dbReference type="GO" id="GO:0061511">
    <property type="term" value="P:centriole elongation"/>
    <property type="evidence" value="ECO:0007669"/>
    <property type="project" value="TreeGrafter"/>
</dbReference>
<dbReference type="SMART" id="SM00239">
    <property type="entry name" value="C2"/>
    <property type="match status" value="1"/>
</dbReference>
<keyword evidence="4" id="KW-1185">Reference proteome</keyword>
<feature type="compositionally biased region" description="Polar residues" evidence="1">
    <location>
        <begin position="393"/>
        <end position="402"/>
    </location>
</feature>